<gene>
    <name evidence="1" type="ORF">AWC35_07175</name>
</gene>
<dbReference type="RefSeq" id="WP_095845750.1">
    <property type="nucleotide sequence ID" value="NZ_CP014136.1"/>
</dbReference>
<dbReference type="AlphaFoldDB" id="A0A250AYT6"/>
<sequence length="163" mass="18542">MKRTTTIALAAMILLALISLGAVTFMRHVDDFPFRCSTFTRYDLSRKEGVSIEFALKHDLRFQDKSSGYLLLNGQVAYGDKVTTLNRRISLNQGDKIDYDTYRYHIDNIIKSSTDNTPDAAFNHLLAELMLDPSSLQLNVVQLDKKTYLIGGPLSHLFTCQRY</sequence>
<reference evidence="1 2" key="1">
    <citation type="submission" date="2016-01" db="EMBL/GenBank/DDBJ databases">
        <authorList>
            <person name="Oliw E.H."/>
        </authorList>
    </citation>
    <scope>NUCLEOTIDE SEQUENCE [LARGE SCALE GENOMIC DNA]</scope>
    <source>
        <strain evidence="1 2">FRB97</strain>
    </source>
</reference>
<name>A0A250AYT6_9GAMM</name>
<keyword evidence="2" id="KW-1185">Reference proteome</keyword>
<proteinExistence type="predicted"/>
<dbReference type="Pfam" id="PF15941">
    <property type="entry name" value="FidL_like"/>
    <property type="match status" value="1"/>
</dbReference>
<accession>A0A250AYT6</accession>
<organism evidence="1 2">
    <name type="scientific">Gibbsiella quercinecans</name>
    <dbReference type="NCBI Taxonomy" id="929813"/>
    <lineage>
        <taxon>Bacteria</taxon>
        <taxon>Pseudomonadati</taxon>
        <taxon>Pseudomonadota</taxon>
        <taxon>Gammaproteobacteria</taxon>
        <taxon>Enterobacterales</taxon>
        <taxon>Yersiniaceae</taxon>
        <taxon>Gibbsiella</taxon>
    </lineage>
</organism>
<dbReference type="OrthoDB" id="6605300at2"/>
<protein>
    <submittedName>
        <fullName evidence="1">Uncharacterized protein</fullName>
    </submittedName>
</protein>
<dbReference type="EMBL" id="CP014136">
    <property type="protein sequence ID" value="ATA19148.1"/>
    <property type="molecule type" value="Genomic_DNA"/>
</dbReference>
<evidence type="ECO:0000313" key="1">
    <source>
        <dbReference type="EMBL" id="ATA19148.1"/>
    </source>
</evidence>
<evidence type="ECO:0000313" key="2">
    <source>
        <dbReference type="Proteomes" id="UP000217182"/>
    </source>
</evidence>
<dbReference type="KEGG" id="gqu:AWC35_07175"/>
<dbReference type="InterPro" id="IPR031854">
    <property type="entry name" value="FidL-like"/>
</dbReference>
<dbReference type="Proteomes" id="UP000217182">
    <property type="component" value="Chromosome"/>
</dbReference>